<evidence type="ECO:0000256" key="5">
    <source>
        <dbReference type="ARBA" id="ARBA00023136"/>
    </source>
</evidence>
<evidence type="ECO:0000256" key="4">
    <source>
        <dbReference type="ARBA" id="ARBA00022692"/>
    </source>
</evidence>
<evidence type="ECO:0000256" key="1">
    <source>
        <dbReference type="ARBA" id="ARBA00004374"/>
    </source>
</evidence>
<name>A0A1X2I799_9FUNG</name>
<accession>A0A1X2I799</accession>
<gene>
    <name evidence="7" type="ORF">BCR42DRAFT_357467</name>
</gene>
<dbReference type="GO" id="GO:0045040">
    <property type="term" value="P:protein insertion into mitochondrial outer membrane"/>
    <property type="evidence" value="ECO:0007669"/>
    <property type="project" value="TreeGrafter"/>
</dbReference>
<proteinExistence type="inferred from homology"/>
<dbReference type="Gene3D" id="2.40.160.50">
    <property type="entry name" value="membrane protein fhac: a member of the omp85/tpsb transporter family"/>
    <property type="match status" value="1"/>
</dbReference>
<dbReference type="InterPro" id="IPR000184">
    <property type="entry name" value="Bac_surfAg_D15"/>
</dbReference>
<comment type="similarity">
    <text evidence="2">Belongs to the SAM50/omp85 family.</text>
</comment>
<dbReference type="InterPro" id="IPR039910">
    <property type="entry name" value="D15-like"/>
</dbReference>
<keyword evidence="5" id="KW-0472">Membrane</keyword>
<keyword evidence="8" id="KW-1185">Reference proteome</keyword>
<evidence type="ECO:0000256" key="2">
    <source>
        <dbReference type="ARBA" id="ARBA00010913"/>
    </source>
</evidence>
<dbReference type="STRING" id="90262.A0A1X2I799"/>
<dbReference type="PANTHER" id="PTHR12815">
    <property type="entry name" value="SORTING AND ASSEMBLY MACHINERY SAMM50 PROTEIN FAMILY MEMBER"/>
    <property type="match status" value="1"/>
</dbReference>
<dbReference type="Proteomes" id="UP000193560">
    <property type="component" value="Unassembled WGS sequence"/>
</dbReference>
<organism evidence="7 8">
    <name type="scientific">Absidia repens</name>
    <dbReference type="NCBI Taxonomy" id="90262"/>
    <lineage>
        <taxon>Eukaryota</taxon>
        <taxon>Fungi</taxon>
        <taxon>Fungi incertae sedis</taxon>
        <taxon>Mucoromycota</taxon>
        <taxon>Mucoromycotina</taxon>
        <taxon>Mucoromycetes</taxon>
        <taxon>Mucorales</taxon>
        <taxon>Cunninghamellaceae</taxon>
        <taxon>Absidia</taxon>
    </lineage>
</organism>
<evidence type="ECO:0000313" key="8">
    <source>
        <dbReference type="Proteomes" id="UP000193560"/>
    </source>
</evidence>
<dbReference type="GO" id="GO:0005741">
    <property type="term" value="C:mitochondrial outer membrane"/>
    <property type="evidence" value="ECO:0007669"/>
    <property type="project" value="UniProtKB-SubCell"/>
</dbReference>
<keyword evidence="3" id="KW-1134">Transmembrane beta strand</keyword>
<comment type="subcellular location">
    <subcellularLocation>
        <location evidence="1">Mitochondrion outer membrane</location>
        <topology evidence="1">Multi-pass membrane protein</topology>
    </subcellularLocation>
</comment>
<dbReference type="EMBL" id="MCGE01000023">
    <property type="protein sequence ID" value="ORZ10730.1"/>
    <property type="molecule type" value="Genomic_DNA"/>
</dbReference>
<keyword evidence="4" id="KW-0812">Transmembrane</keyword>
<sequence>MEGKTSPDLSFEQQQRQSAAARFFTVLNATASSSTHVNAVSILGTGFTRPSFLESVTSTILNAKTIADVVNQSQEIAEKLIRFDIFDDVQVLLDRASDTDPLAAADSINVVYQVKEKSRFFIKTGTEIGNNEGNMNGSLTIRNVFGGAETLESVASFGNRTSSAFQFTLSSPVKGSPDSKIDINAHHVLRNNTFYSSYEELSRGCGLRYKTISGFGYHELSYDCTWRSIDKLSPSASLSIRDEAGQSLKSSINHTFIRERRNDMLLPSNGHYLRLSQELAGVLGIGNASFFKSELETQVCHQIGGGQLLKNEDNELVGIHPGLVLSLGLKAGWLANLDGDKKASTVSDRFLLGGPLSVRGFKTAGIGPRDYKDALGGDIYWSTGVSAIAPLPTFEHKPIRAHAFINAGTSIPWSSGTSAQDTTRSLMQSPSVAVGLGIIYRHSIARLELNYCVPLTAARGDQVHRGLQFGIGLNFL</sequence>
<dbReference type="OrthoDB" id="1724197at2759"/>
<reference evidence="7 8" key="1">
    <citation type="submission" date="2016-07" db="EMBL/GenBank/DDBJ databases">
        <title>Pervasive Adenine N6-methylation of Active Genes in Fungi.</title>
        <authorList>
            <consortium name="DOE Joint Genome Institute"/>
            <person name="Mondo S.J."/>
            <person name="Dannebaum R.O."/>
            <person name="Kuo R.C."/>
            <person name="Labutti K."/>
            <person name="Haridas S."/>
            <person name="Kuo A."/>
            <person name="Salamov A."/>
            <person name="Ahrendt S.R."/>
            <person name="Lipzen A."/>
            <person name="Sullivan W."/>
            <person name="Andreopoulos W.B."/>
            <person name="Clum A."/>
            <person name="Lindquist E."/>
            <person name="Daum C."/>
            <person name="Ramamoorthy G.K."/>
            <person name="Gryganskyi A."/>
            <person name="Culley D."/>
            <person name="Magnuson J.K."/>
            <person name="James T.Y."/>
            <person name="O'Malley M.A."/>
            <person name="Stajich J.E."/>
            <person name="Spatafora J.W."/>
            <person name="Visel A."/>
            <person name="Grigoriev I.V."/>
        </authorList>
    </citation>
    <scope>NUCLEOTIDE SEQUENCE [LARGE SCALE GENOMIC DNA]</scope>
    <source>
        <strain evidence="7 8">NRRL 1336</strain>
    </source>
</reference>
<feature type="domain" description="Bacterial surface antigen (D15)" evidence="6">
    <location>
        <begin position="143"/>
        <end position="475"/>
    </location>
</feature>
<evidence type="ECO:0000259" key="6">
    <source>
        <dbReference type="Pfam" id="PF01103"/>
    </source>
</evidence>
<comment type="caution">
    <text evidence="7">The sequence shown here is derived from an EMBL/GenBank/DDBJ whole genome shotgun (WGS) entry which is preliminary data.</text>
</comment>
<dbReference type="Pfam" id="PF01103">
    <property type="entry name" value="Omp85"/>
    <property type="match status" value="1"/>
</dbReference>
<dbReference type="AlphaFoldDB" id="A0A1X2I799"/>
<dbReference type="PANTHER" id="PTHR12815:SF18">
    <property type="entry name" value="SORTING AND ASSEMBLY MACHINERY COMPONENT 50 HOMOLOG"/>
    <property type="match status" value="1"/>
</dbReference>
<evidence type="ECO:0000313" key="7">
    <source>
        <dbReference type="EMBL" id="ORZ10730.1"/>
    </source>
</evidence>
<protein>
    <submittedName>
        <fullName evidence="7">Surface antigen-domain-containing protein</fullName>
    </submittedName>
</protein>
<evidence type="ECO:0000256" key="3">
    <source>
        <dbReference type="ARBA" id="ARBA00022452"/>
    </source>
</evidence>